<evidence type="ECO:0000313" key="5">
    <source>
        <dbReference type="Proteomes" id="UP000198832"/>
    </source>
</evidence>
<dbReference type="AlphaFoldDB" id="A0A1I1IQS7"/>
<keyword evidence="1" id="KW-1133">Transmembrane helix</keyword>
<keyword evidence="1" id="KW-0472">Membrane</keyword>
<gene>
    <name evidence="4" type="ORF">SAMN04487968_10640</name>
</gene>
<keyword evidence="1" id="KW-0812">Transmembrane</keyword>
<dbReference type="InterPro" id="IPR043968">
    <property type="entry name" value="SGNH"/>
</dbReference>
<dbReference type="EMBL" id="FOLB01000006">
    <property type="protein sequence ID" value="SFC38585.1"/>
    <property type="molecule type" value="Genomic_DNA"/>
</dbReference>
<dbReference type="GO" id="GO:0016020">
    <property type="term" value="C:membrane"/>
    <property type="evidence" value="ECO:0007669"/>
    <property type="project" value="TreeGrafter"/>
</dbReference>
<evidence type="ECO:0000313" key="4">
    <source>
        <dbReference type="EMBL" id="SFC38585.1"/>
    </source>
</evidence>
<keyword evidence="4" id="KW-0012">Acyltransferase</keyword>
<feature type="transmembrane region" description="Helical" evidence="1">
    <location>
        <begin position="371"/>
        <end position="391"/>
    </location>
</feature>
<keyword evidence="4" id="KW-0378">Hydrolase</keyword>
<evidence type="ECO:0000259" key="3">
    <source>
        <dbReference type="Pfam" id="PF19040"/>
    </source>
</evidence>
<keyword evidence="5" id="KW-1185">Reference proteome</keyword>
<dbReference type="Pfam" id="PF01757">
    <property type="entry name" value="Acyl_transf_3"/>
    <property type="match status" value="1"/>
</dbReference>
<feature type="transmembrane region" description="Helical" evidence="1">
    <location>
        <begin position="208"/>
        <end position="232"/>
    </location>
</feature>
<dbReference type="PANTHER" id="PTHR23028">
    <property type="entry name" value="ACETYLTRANSFERASE"/>
    <property type="match status" value="1"/>
</dbReference>
<dbReference type="RefSeq" id="WP_091122957.1">
    <property type="nucleotide sequence ID" value="NZ_FOLB01000006.1"/>
</dbReference>
<feature type="domain" description="Acyltransferase 3" evidence="2">
    <location>
        <begin position="24"/>
        <end position="351"/>
    </location>
</feature>
<dbReference type="GO" id="GO:0016787">
    <property type="term" value="F:hydrolase activity"/>
    <property type="evidence" value="ECO:0007669"/>
    <property type="project" value="UniProtKB-KW"/>
</dbReference>
<evidence type="ECO:0000256" key="1">
    <source>
        <dbReference type="SAM" id="Phobius"/>
    </source>
</evidence>
<sequence length="687" mass="74400">MTAEAVMIRAPHDRGPVVEGKRKDIQALRAVAVVAVVLYHLWPGVMRGGFVGVDIFFVISGFLITTHLIGAPPARPADLARFWSRRVLRLLPAVVVVVLATVGAALLWMSPGQWERMAHEALSSTFYVENWRLIADTTDYLDAHRAPSPFQHFWSLSVEEQYYVGWPLLIGLLVVVARRWVTFAGLALVVAGSLVYSVLLTGERPDVAYFSTFTRIWELGIGSLLAVAYPVVRRALARAGARVAVLYAGAAAILASLLFIDASAPFPGATALVPTLGAAAVIAAGDPDHRLNPRWLVRARPVQFVGDVSYSMYLWHWPLIVMTPYVLGHGRRLPESVAIVVVSVVAAWLSTRFVENPVRRARFLAQHSGRILLGGVALSLVVVAAAAGVSARVAHEVEQSQERVDAALGSRSGCVGAAALDPRHHCPSDPELVTTPAFAKADITNGILGCLNWPPFKTTPISCELGKKQAPERKIALFGNSHAGQWVEALQRIARKHGWRVDTFVVGVCASTDVRRDIDTSTGTSSEECQRLQHSIVQRIAQGGYDGAILATMDRDPKATPQMYAGVLDQIATTTPVLVIRDTPAPMDQNNEPPDCVAAHEDDLDACGAPPEQWIGPDPLAAAARERGSDDVRVIDLNRFVCSKRCSAVVGGVIVFSDFNHLSKTFSRTLVPYLEPAVEKLVSPSSR</sequence>
<feature type="transmembrane region" description="Helical" evidence="1">
    <location>
        <begin position="184"/>
        <end position="202"/>
    </location>
</feature>
<accession>A0A1I1IQS7</accession>
<keyword evidence="4" id="KW-0808">Transferase</keyword>
<reference evidence="4 5" key="1">
    <citation type="submission" date="2016-10" db="EMBL/GenBank/DDBJ databases">
        <authorList>
            <person name="de Groot N.N."/>
        </authorList>
    </citation>
    <scope>NUCLEOTIDE SEQUENCE [LARGE SCALE GENOMIC DNA]</scope>
    <source>
        <strain evidence="4 5">CGMCC 1.7056</strain>
    </source>
</reference>
<dbReference type="InterPro" id="IPR002656">
    <property type="entry name" value="Acyl_transf_3_dom"/>
</dbReference>
<feature type="transmembrane region" description="Helical" evidence="1">
    <location>
        <begin position="90"/>
        <end position="109"/>
    </location>
</feature>
<feature type="transmembrane region" description="Helical" evidence="1">
    <location>
        <begin position="304"/>
        <end position="327"/>
    </location>
</feature>
<feature type="domain" description="SGNH" evidence="3">
    <location>
        <begin position="461"/>
        <end position="676"/>
    </location>
</feature>
<dbReference type="Pfam" id="PF19040">
    <property type="entry name" value="SGNH"/>
    <property type="match status" value="1"/>
</dbReference>
<dbReference type="Proteomes" id="UP000198832">
    <property type="component" value="Unassembled WGS sequence"/>
</dbReference>
<dbReference type="STRING" id="574651.SAMN04487968_10640"/>
<dbReference type="OrthoDB" id="3404679at2"/>
<dbReference type="InterPro" id="IPR050879">
    <property type="entry name" value="Acyltransferase_3"/>
</dbReference>
<dbReference type="GO" id="GO:0016747">
    <property type="term" value="F:acyltransferase activity, transferring groups other than amino-acyl groups"/>
    <property type="evidence" value="ECO:0007669"/>
    <property type="project" value="InterPro"/>
</dbReference>
<name>A0A1I1IQS7_9ACTN</name>
<evidence type="ECO:0000259" key="2">
    <source>
        <dbReference type="Pfam" id="PF01757"/>
    </source>
</evidence>
<organism evidence="4 5">
    <name type="scientific">Nocardioides terrae</name>
    <dbReference type="NCBI Taxonomy" id="574651"/>
    <lineage>
        <taxon>Bacteria</taxon>
        <taxon>Bacillati</taxon>
        <taxon>Actinomycetota</taxon>
        <taxon>Actinomycetes</taxon>
        <taxon>Propionibacteriales</taxon>
        <taxon>Nocardioidaceae</taxon>
        <taxon>Nocardioides</taxon>
    </lineage>
</organism>
<feature type="transmembrane region" description="Helical" evidence="1">
    <location>
        <begin position="239"/>
        <end position="260"/>
    </location>
</feature>
<feature type="transmembrane region" description="Helical" evidence="1">
    <location>
        <begin position="266"/>
        <end position="284"/>
    </location>
</feature>
<dbReference type="GO" id="GO:0009103">
    <property type="term" value="P:lipopolysaccharide biosynthetic process"/>
    <property type="evidence" value="ECO:0007669"/>
    <property type="project" value="TreeGrafter"/>
</dbReference>
<feature type="transmembrane region" description="Helical" evidence="1">
    <location>
        <begin position="48"/>
        <end position="69"/>
    </location>
</feature>
<feature type="transmembrane region" description="Helical" evidence="1">
    <location>
        <begin position="26"/>
        <end position="42"/>
    </location>
</feature>
<proteinExistence type="predicted"/>
<dbReference type="PANTHER" id="PTHR23028:SF53">
    <property type="entry name" value="ACYL_TRANSF_3 DOMAIN-CONTAINING PROTEIN"/>
    <property type="match status" value="1"/>
</dbReference>
<feature type="transmembrane region" description="Helical" evidence="1">
    <location>
        <begin position="333"/>
        <end position="350"/>
    </location>
</feature>
<protein>
    <submittedName>
        <fullName evidence="4">Peptidoglycan/LPS O-acetylase OafA/YrhL, contains acyltransferase and SGNH-hydrolase domains</fullName>
    </submittedName>
</protein>